<dbReference type="InterPro" id="IPR050266">
    <property type="entry name" value="AB_hydrolase_sf"/>
</dbReference>
<organism evidence="2 3">
    <name type="scientific">Friedmanniomyces simplex</name>
    <dbReference type="NCBI Taxonomy" id="329884"/>
    <lineage>
        <taxon>Eukaryota</taxon>
        <taxon>Fungi</taxon>
        <taxon>Dikarya</taxon>
        <taxon>Ascomycota</taxon>
        <taxon>Pezizomycotina</taxon>
        <taxon>Dothideomycetes</taxon>
        <taxon>Dothideomycetidae</taxon>
        <taxon>Mycosphaerellales</taxon>
        <taxon>Teratosphaeriaceae</taxon>
        <taxon>Friedmanniomyces</taxon>
    </lineage>
</organism>
<evidence type="ECO:0000313" key="3">
    <source>
        <dbReference type="Proteomes" id="UP000309340"/>
    </source>
</evidence>
<dbReference type="SUPFAM" id="SSF53474">
    <property type="entry name" value="alpha/beta-Hydrolases"/>
    <property type="match status" value="1"/>
</dbReference>
<protein>
    <recommendedName>
        <fullName evidence="1">AB hydrolase-1 domain-containing protein</fullName>
    </recommendedName>
</protein>
<dbReference type="EMBL" id="NAJQ01000569">
    <property type="protein sequence ID" value="TKA67477.1"/>
    <property type="molecule type" value="Genomic_DNA"/>
</dbReference>
<sequence length="331" mass="35565">MATQTTAHTLYVTTPNGLTIAYRRLGPAHGGGIPLLMHIHYRANMDFWDPLLIDSLASQGRLIILFDQPGTGRSSSGGEEEIPTTFQGWADNVLALIDALGLEQVDLFGFSMGGCAVQMVALSRPGVVRKLIIAGSGPSAPSSTTTHTFGEGSGTEGIVWPRDVPPQRAIALLSAGDGTVKSEVEKGITVSFFPDTDAGRAAARAYFSRIYLRSPATITGGEGEEVLHTFLDAVRSARQRKAYAEWSAPDNPRNSFDRLGELGMPVLVLNGDDDLLIPTSRCWELLRGIADAQVIIYPRAGHGFLWQYALRVAGDVGRFLDEALGVERASL</sequence>
<comment type="caution">
    <text evidence="2">The sequence shown here is derived from an EMBL/GenBank/DDBJ whole genome shotgun (WGS) entry which is preliminary data.</text>
</comment>
<dbReference type="GO" id="GO:0016020">
    <property type="term" value="C:membrane"/>
    <property type="evidence" value="ECO:0007669"/>
    <property type="project" value="TreeGrafter"/>
</dbReference>
<evidence type="ECO:0000313" key="2">
    <source>
        <dbReference type="EMBL" id="TKA67477.1"/>
    </source>
</evidence>
<dbReference type="InterPro" id="IPR029058">
    <property type="entry name" value="AB_hydrolase_fold"/>
</dbReference>
<name>A0A4U0WWI3_9PEZI</name>
<dbReference type="GO" id="GO:0046464">
    <property type="term" value="P:acylglycerol catabolic process"/>
    <property type="evidence" value="ECO:0007669"/>
    <property type="project" value="TreeGrafter"/>
</dbReference>
<dbReference type="GO" id="GO:0047372">
    <property type="term" value="F:monoacylglycerol lipase activity"/>
    <property type="evidence" value="ECO:0007669"/>
    <property type="project" value="TreeGrafter"/>
</dbReference>
<feature type="domain" description="AB hydrolase-1" evidence="1">
    <location>
        <begin position="44"/>
        <end position="144"/>
    </location>
</feature>
<reference evidence="2 3" key="1">
    <citation type="submission" date="2017-03" db="EMBL/GenBank/DDBJ databases">
        <title>Genomes of endolithic fungi from Antarctica.</title>
        <authorList>
            <person name="Coleine C."/>
            <person name="Masonjones S."/>
            <person name="Stajich J.E."/>
        </authorList>
    </citation>
    <scope>NUCLEOTIDE SEQUENCE [LARGE SCALE GENOMIC DNA]</scope>
    <source>
        <strain evidence="2 3">CCFEE 5184</strain>
    </source>
</reference>
<dbReference type="OrthoDB" id="8119704at2759"/>
<accession>A0A4U0WWI3</accession>
<gene>
    <name evidence="2" type="ORF">B0A55_12087</name>
</gene>
<dbReference type="PANTHER" id="PTHR43798:SF5">
    <property type="entry name" value="MONOACYLGLYCEROL LIPASE ABHD6"/>
    <property type="match status" value="1"/>
</dbReference>
<keyword evidence="3" id="KW-1185">Reference proteome</keyword>
<dbReference type="PANTHER" id="PTHR43798">
    <property type="entry name" value="MONOACYLGLYCEROL LIPASE"/>
    <property type="match status" value="1"/>
</dbReference>
<proteinExistence type="predicted"/>
<dbReference type="AlphaFoldDB" id="A0A4U0WWI3"/>
<dbReference type="Gene3D" id="3.40.50.1820">
    <property type="entry name" value="alpha/beta hydrolase"/>
    <property type="match status" value="1"/>
</dbReference>
<dbReference type="InterPro" id="IPR000073">
    <property type="entry name" value="AB_hydrolase_1"/>
</dbReference>
<dbReference type="Pfam" id="PF00561">
    <property type="entry name" value="Abhydrolase_1"/>
    <property type="match status" value="1"/>
</dbReference>
<evidence type="ECO:0000259" key="1">
    <source>
        <dbReference type="Pfam" id="PF00561"/>
    </source>
</evidence>
<dbReference type="Proteomes" id="UP000309340">
    <property type="component" value="Unassembled WGS sequence"/>
</dbReference>